<name>A0A857JKE8_9ALTE</name>
<evidence type="ECO:0000313" key="2">
    <source>
        <dbReference type="EMBL" id="QHJ12539.1"/>
    </source>
</evidence>
<gene>
    <name evidence="2" type="ORF">FX988_02796</name>
</gene>
<keyword evidence="3" id="KW-1185">Reference proteome</keyword>
<evidence type="ECO:0008006" key="4">
    <source>
        <dbReference type="Google" id="ProtNLM"/>
    </source>
</evidence>
<keyword evidence="1" id="KW-1133">Transmembrane helix</keyword>
<dbReference type="EMBL" id="CP047656">
    <property type="protein sequence ID" value="QHJ12539.1"/>
    <property type="molecule type" value="Genomic_DNA"/>
</dbReference>
<dbReference type="Pfam" id="PF07963">
    <property type="entry name" value="N_methyl"/>
    <property type="match status" value="1"/>
</dbReference>
<accession>A0A857JKE8</accession>
<protein>
    <recommendedName>
        <fullName evidence="4">MSHA biogenesis protein MshO</fullName>
    </recommendedName>
</protein>
<organism evidence="2 3">
    <name type="scientific">Paraglaciecola mesophila</name>
    <dbReference type="NCBI Taxonomy" id="197222"/>
    <lineage>
        <taxon>Bacteria</taxon>
        <taxon>Pseudomonadati</taxon>
        <taxon>Pseudomonadota</taxon>
        <taxon>Gammaproteobacteria</taxon>
        <taxon>Alteromonadales</taxon>
        <taxon>Alteromonadaceae</taxon>
        <taxon>Paraglaciecola</taxon>
    </lineage>
</organism>
<dbReference type="RefSeq" id="WP_160180686.1">
    <property type="nucleotide sequence ID" value="NZ_CP047656.1"/>
</dbReference>
<dbReference type="KEGG" id="pmes:FX988_02796"/>
<dbReference type="InterPro" id="IPR012902">
    <property type="entry name" value="N_methyl_site"/>
</dbReference>
<dbReference type="PROSITE" id="PS00409">
    <property type="entry name" value="PROKAR_NTER_METHYL"/>
    <property type="match status" value="1"/>
</dbReference>
<sequence length="280" mass="30432">MSKHVSFHQHKGFTLVELITVIIVLGVVSIGVTSFIRSGVQIFNDVSERDELLSQSRFVLERLNRELRSAVPNSARVAQANGSQCIEFVPTAWATYYTRLPIEPSTERTVNTVELGDINGQFSLASGDMAIVYPTDSDDVFDVGRQKRRTILSCTDSGDGNCSSNDSPEHLATLTVDGAFADISPASRLYIVRNAVSYCVRGGSIFRHQGAIGQTQTVFGAGGALMAQNIVNDLSVSAQLPFTIQNATLNRNSLIQILLAFELNEETINLSSDIHVPNVP</sequence>
<dbReference type="AlphaFoldDB" id="A0A857JKE8"/>
<keyword evidence="1" id="KW-0812">Transmembrane</keyword>
<evidence type="ECO:0000313" key="3">
    <source>
        <dbReference type="Proteomes" id="UP000464524"/>
    </source>
</evidence>
<proteinExistence type="predicted"/>
<keyword evidence="1" id="KW-0472">Membrane</keyword>
<dbReference type="OrthoDB" id="9788802at2"/>
<feature type="transmembrane region" description="Helical" evidence="1">
    <location>
        <begin position="12"/>
        <end position="36"/>
    </location>
</feature>
<evidence type="ECO:0000256" key="1">
    <source>
        <dbReference type="SAM" id="Phobius"/>
    </source>
</evidence>
<dbReference type="NCBIfam" id="TIGR02532">
    <property type="entry name" value="IV_pilin_GFxxxE"/>
    <property type="match status" value="1"/>
</dbReference>
<dbReference type="Proteomes" id="UP000464524">
    <property type="component" value="Chromosome"/>
</dbReference>
<reference evidence="2 3" key="1">
    <citation type="submission" date="2019-12" db="EMBL/GenBank/DDBJ databases">
        <title>Genome sequencing and assembly of endphytes of Porphyra tenera.</title>
        <authorList>
            <person name="Park J.M."/>
            <person name="Shin R."/>
            <person name="Jo S.H."/>
        </authorList>
    </citation>
    <scope>NUCLEOTIDE SEQUENCE [LARGE SCALE GENOMIC DNA]</scope>
    <source>
        <strain evidence="2 3">GPM4</strain>
    </source>
</reference>